<dbReference type="SUPFAM" id="SSF47616">
    <property type="entry name" value="GST C-terminal domain-like"/>
    <property type="match status" value="1"/>
</dbReference>
<feature type="binding site" evidence="2">
    <location>
        <position position="96"/>
    </location>
    <ligand>
        <name>glutathione</name>
        <dbReference type="ChEBI" id="CHEBI:57925"/>
    </ligand>
</feature>
<dbReference type="Proteomes" id="UP000297475">
    <property type="component" value="Unassembled WGS sequence"/>
</dbReference>
<evidence type="ECO:0000256" key="1">
    <source>
        <dbReference type="PIRSR" id="PIRSR015753-1"/>
    </source>
</evidence>
<dbReference type="RefSeq" id="WP_135484728.1">
    <property type="nucleotide sequence ID" value="NZ_SRMF01000012.1"/>
</dbReference>
<dbReference type="PANTHER" id="PTHR32419:SF6">
    <property type="entry name" value="GLUTATHIONE S-TRANSFERASE OMEGA-LIKE 1-RELATED"/>
    <property type="match status" value="1"/>
</dbReference>
<dbReference type="SFLD" id="SFLDS00019">
    <property type="entry name" value="Glutathione_Transferase_(cytos"/>
    <property type="match status" value="1"/>
</dbReference>
<dbReference type="GO" id="GO:0004364">
    <property type="term" value="F:glutathione transferase activity"/>
    <property type="evidence" value="ECO:0007669"/>
    <property type="project" value="InterPro"/>
</dbReference>
<sequence length="327" mass="37423">MGLLVEGQWHDKWYDTGKTGGRFKREEAQFRSWVTADGSAGPTGQDGFRAESGRYHLFVSMACPWAHRTLIVRHLKGLDAHIGVSVVHPDMLSNGWEYSGPTLDSPTPVGDQLYGHDFHYQLYLKADRHYTGRVTVPVLWDRERETMVSNESADIIRMFNSAFDDITGNTDDFYPESLRADIDAINERVYHTVNNGVYKTGFATTQQAYEEAFTDLFDSLDWLDELLGERRYLAGDRITEADWRLFTTLVRFDAVYVGHFKCNLRRIADYPNLSGYLRELYQQPGIAATVDMTHIKRHYYYSHDTINPTRIVPKGPALNLDAPHGRG</sequence>
<protein>
    <submittedName>
        <fullName evidence="5">Glutathione S-transferase family protein</fullName>
    </submittedName>
</protein>
<evidence type="ECO:0000313" key="6">
    <source>
        <dbReference type="Proteomes" id="UP000297475"/>
    </source>
</evidence>
<dbReference type="Pfam" id="PF13410">
    <property type="entry name" value="GST_C_2"/>
    <property type="match status" value="1"/>
</dbReference>
<feature type="site" description="Lowers pKa of active site Cys" evidence="3">
    <location>
        <position position="299"/>
    </location>
</feature>
<feature type="active site" description="Nucleophile" evidence="1">
    <location>
        <position position="63"/>
    </location>
</feature>
<evidence type="ECO:0000256" key="3">
    <source>
        <dbReference type="PIRSR" id="PIRSR015753-3"/>
    </source>
</evidence>
<evidence type="ECO:0000256" key="2">
    <source>
        <dbReference type="PIRSR" id="PIRSR015753-2"/>
    </source>
</evidence>
<organism evidence="5 6">
    <name type="scientific">Natronospirillum operosum</name>
    <dbReference type="NCBI Taxonomy" id="2759953"/>
    <lineage>
        <taxon>Bacteria</taxon>
        <taxon>Pseudomonadati</taxon>
        <taxon>Pseudomonadota</taxon>
        <taxon>Gammaproteobacteria</taxon>
        <taxon>Oceanospirillales</taxon>
        <taxon>Natronospirillaceae</taxon>
        <taxon>Natronospirillum</taxon>
    </lineage>
</organism>
<dbReference type="GO" id="GO:0005737">
    <property type="term" value="C:cytoplasm"/>
    <property type="evidence" value="ECO:0007669"/>
    <property type="project" value="TreeGrafter"/>
</dbReference>
<feature type="binding site" evidence="2">
    <location>
        <begin position="133"/>
        <end position="136"/>
    </location>
    <ligand>
        <name>glutathione</name>
        <dbReference type="ChEBI" id="CHEBI:57925"/>
    </ligand>
</feature>
<dbReference type="Gene3D" id="1.20.1050.10">
    <property type="match status" value="1"/>
</dbReference>
<dbReference type="InterPro" id="IPR040079">
    <property type="entry name" value="Glutathione_S-Trfase"/>
</dbReference>
<dbReference type="InterPro" id="IPR036249">
    <property type="entry name" value="Thioredoxin-like_sf"/>
</dbReference>
<dbReference type="AlphaFoldDB" id="A0A4Z0WAF7"/>
<dbReference type="Pfam" id="PF13409">
    <property type="entry name" value="GST_N_2"/>
    <property type="match status" value="1"/>
</dbReference>
<dbReference type="InterPro" id="IPR016639">
    <property type="entry name" value="GST_Omega/GSH"/>
</dbReference>
<accession>A0A4Z0WAF7</accession>
<evidence type="ECO:0000259" key="4">
    <source>
        <dbReference type="PROSITE" id="PS50405"/>
    </source>
</evidence>
<keyword evidence="6" id="KW-1185">Reference proteome</keyword>
<dbReference type="SUPFAM" id="SSF52833">
    <property type="entry name" value="Thioredoxin-like"/>
    <property type="match status" value="1"/>
</dbReference>
<feature type="site" description="Lowers pKa of active site Cys" evidence="3">
    <location>
        <position position="256"/>
    </location>
</feature>
<dbReference type="Gene3D" id="3.40.30.10">
    <property type="entry name" value="Glutaredoxin"/>
    <property type="match status" value="1"/>
</dbReference>
<dbReference type="PIRSF" id="PIRSF015753">
    <property type="entry name" value="GST"/>
    <property type="match status" value="1"/>
</dbReference>
<name>A0A4Z0WAF7_9GAMM</name>
<feature type="active site" description="Proton donor/acceptor" evidence="1">
    <location>
        <position position="198"/>
    </location>
</feature>
<dbReference type="PANTHER" id="PTHR32419">
    <property type="entry name" value="GLUTATHIONYL-HYDROQUINONE REDUCTASE"/>
    <property type="match status" value="1"/>
</dbReference>
<dbReference type="EMBL" id="SRMF01000012">
    <property type="protein sequence ID" value="TGG90640.1"/>
    <property type="molecule type" value="Genomic_DNA"/>
</dbReference>
<reference evidence="5 6" key="1">
    <citation type="submission" date="2019-04" db="EMBL/GenBank/DDBJ databases">
        <title>Natronospirillum operosus gen. nov., sp. nov., a haloalkaliphilic satellite isolated from decaying biomass of laboratory culture of cyanobacterium Geitlerinema sp. and proposal of Natronospirillaceae fam. nov. and Saccharospirillaceae fam. nov.</title>
        <authorList>
            <person name="Kevbrin V."/>
            <person name="Boltyanskaya Y."/>
            <person name="Koziaeva V."/>
            <person name="Grouzdev D.S."/>
            <person name="Park M."/>
            <person name="Cho J."/>
        </authorList>
    </citation>
    <scope>NUCLEOTIDE SEQUENCE [LARGE SCALE GENOMIC DNA]</scope>
    <source>
        <strain evidence="5 6">G-116</strain>
    </source>
</reference>
<evidence type="ECO:0000313" key="5">
    <source>
        <dbReference type="EMBL" id="TGG90640.1"/>
    </source>
</evidence>
<dbReference type="SFLD" id="SFLDG01206">
    <property type="entry name" value="Xi.1"/>
    <property type="match status" value="1"/>
</dbReference>
<feature type="binding site" evidence="2">
    <location>
        <begin position="151"/>
        <end position="152"/>
    </location>
    <ligand>
        <name>glutathione</name>
        <dbReference type="ChEBI" id="CHEBI:57925"/>
    </ligand>
</feature>
<dbReference type="InterPro" id="IPR047047">
    <property type="entry name" value="GST_Omega-like_C"/>
</dbReference>
<dbReference type="PROSITE" id="PS50405">
    <property type="entry name" value="GST_CTER"/>
    <property type="match status" value="1"/>
</dbReference>
<gene>
    <name evidence="5" type="ORF">E4656_18120</name>
</gene>
<comment type="caution">
    <text evidence="5">The sequence shown here is derived from an EMBL/GenBank/DDBJ whole genome shotgun (WGS) entry which is preliminary data.</text>
</comment>
<dbReference type="FunFam" id="3.40.30.10:FF:000058">
    <property type="entry name" value="Glutathione S-transferase, omega"/>
    <property type="match status" value="1"/>
</dbReference>
<proteinExistence type="predicted"/>
<dbReference type="SFLD" id="SFLDG01148">
    <property type="entry name" value="Xi_(cytGST)"/>
    <property type="match status" value="1"/>
</dbReference>
<feature type="domain" description="GST C-terminal" evidence="4">
    <location>
        <begin position="175"/>
        <end position="302"/>
    </location>
</feature>
<dbReference type="InterPro" id="IPR010987">
    <property type="entry name" value="Glutathione-S-Trfase_C-like"/>
</dbReference>
<dbReference type="OrthoDB" id="9769158at2"/>
<dbReference type="InterPro" id="IPR004045">
    <property type="entry name" value="Glutathione_S-Trfase_N"/>
</dbReference>
<dbReference type="InterPro" id="IPR036282">
    <property type="entry name" value="Glutathione-S-Trfase_C_sf"/>
</dbReference>
<dbReference type="CDD" id="cd03190">
    <property type="entry name" value="GST_C_Omega_like"/>
    <property type="match status" value="1"/>
</dbReference>
<keyword evidence="5" id="KW-0808">Transferase</keyword>